<dbReference type="RefSeq" id="WP_327598847.1">
    <property type="nucleotide sequence ID" value="NZ_JAYXHS010000001.1"/>
</dbReference>
<sequence length="387" mass="44244">MAKGDIIQLKFHEFQDPSTGARVTRLTPTDVTCHRNYFYQKCFTNDGSKLLFGGLFDNDSWNAYLLDFKTQTARQITDGKGKVDNTFGNFLSPDDKYLYYVKGGRELRRVELDSLEEHILYTVPQGYKGYGTWVSNSECTKLVGIEVVEGDLLPLKTWEEFAVQYHNKPRCRLVVIDIATGTSKVIFEQAKWMGHPLYRPFDDHTVAFCHEGPHDLVDARMWFVDEDGKNVRKVKEHEEGESCTHEFFVPDGSKMLYVSYKKGSTERWICAADPVTLENEALLTMPACSHLYSNYDGSLAVGDGCDTPPDVADTAAHTHENDPFLYLFDLKNKTTKKICEHRTSWKVYREDRQVTHPHPSFTPDDKRVLFTSDFEGEPALYLADLPA</sequence>
<comment type="caution">
    <text evidence="2">The sequence shown here is derived from an EMBL/GenBank/DDBJ whole genome shotgun (WGS) entry which is preliminary data.</text>
</comment>
<dbReference type="PANTHER" id="PTHR36842">
    <property type="entry name" value="PROTEIN TOLB HOMOLOG"/>
    <property type="match status" value="1"/>
</dbReference>
<dbReference type="SUPFAM" id="SSF82171">
    <property type="entry name" value="DPP6 N-terminal domain-like"/>
    <property type="match status" value="1"/>
</dbReference>
<dbReference type="Proteomes" id="UP001331561">
    <property type="component" value="Unassembled WGS sequence"/>
</dbReference>
<dbReference type="Pfam" id="PF14583">
    <property type="entry name" value="Pectate_lyase22"/>
    <property type="match status" value="1"/>
</dbReference>
<proteinExistence type="predicted"/>
<dbReference type="InterPro" id="IPR015943">
    <property type="entry name" value="WD40/YVTN_repeat-like_dom_sf"/>
</dbReference>
<feature type="domain" description="Oligogalacturonate lyase" evidence="1">
    <location>
        <begin position="1"/>
        <end position="386"/>
    </location>
</feature>
<keyword evidence="2" id="KW-0456">Lyase</keyword>
<dbReference type="PANTHER" id="PTHR36842:SF1">
    <property type="entry name" value="PROTEIN TOLB"/>
    <property type="match status" value="1"/>
</dbReference>
<dbReference type="InterPro" id="IPR027946">
    <property type="entry name" value="Ogl_dom"/>
</dbReference>
<accession>A0ABU6K4B7</accession>
<dbReference type="Gene3D" id="2.130.10.10">
    <property type="entry name" value="YVTN repeat-like/Quinoprotein amine dehydrogenase"/>
    <property type="match status" value="1"/>
</dbReference>
<protein>
    <submittedName>
        <fullName evidence="2">Oligogalacturonate lyase family protein</fullName>
    </submittedName>
</protein>
<evidence type="ECO:0000259" key="1">
    <source>
        <dbReference type="Pfam" id="PF14583"/>
    </source>
</evidence>
<evidence type="ECO:0000313" key="3">
    <source>
        <dbReference type="Proteomes" id="UP001331561"/>
    </source>
</evidence>
<organism evidence="2 3">
    <name type="scientific">Uliginosibacterium silvisoli</name>
    <dbReference type="NCBI Taxonomy" id="3114758"/>
    <lineage>
        <taxon>Bacteria</taxon>
        <taxon>Pseudomonadati</taxon>
        <taxon>Pseudomonadota</taxon>
        <taxon>Betaproteobacteria</taxon>
        <taxon>Rhodocyclales</taxon>
        <taxon>Zoogloeaceae</taxon>
        <taxon>Uliginosibacterium</taxon>
    </lineage>
</organism>
<name>A0ABU6K4B7_9RHOO</name>
<dbReference type="GO" id="GO:0016829">
    <property type="term" value="F:lyase activity"/>
    <property type="evidence" value="ECO:0007669"/>
    <property type="project" value="UniProtKB-KW"/>
</dbReference>
<dbReference type="EMBL" id="JAYXHS010000001">
    <property type="protein sequence ID" value="MEC5385903.1"/>
    <property type="molecule type" value="Genomic_DNA"/>
</dbReference>
<keyword evidence="3" id="KW-1185">Reference proteome</keyword>
<gene>
    <name evidence="2" type="ORF">VVD49_09215</name>
</gene>
<reference evidence="2 3" key="1">
    <citation type="submission" date="2024-01" db="EMBL/GenBank/DDBJ databases">
        <title>Uliginosibacterium soil sp. nov.</title>
        <authorList>
            <person name="Lv Y."/>
        </authorList>
    </citation>
    <scope>NUCLEOTIDE SEQUENCE [LARGE SCALE GENOMIC DNA]</scope>
    <source>
        <strain evidence="2 3">H3</strain>
    </source>
</reference>
<evidence type="ECO:0000313" key="2">
    <source>
        <dbReference type="EMBL" id="MEC5385903.1"/>
    </source>
</evidence>